<organism evidence="2 3">
    <name type="scientific">Streptomyces ehimensis</name>
    <dbReference type="NCBI Taxonomy" id="68195"/>
    <lineage>
        <taxon>Bacteria</taxon>
        <taxon>Bacillati</taxon>
        <taxon>Actinomycetota</taxon>
        <taxon>Actinomycetes</taxon>
        <taxon>Kitasatosporales</taxon>
        <taxon>Streptomycetaceae</taxon>
        <taxon>Streptomyces</taxon>
    </lineage>
</organism>
<dbReference type="RefSeq" id="WP_358219291.1">
    <property type="nucleotide sequence ID" value="NZ_JBHSFS010000015.1"/>
</dbReference>
<dbReference type="EMBL" id="JBHSFS010000015">
    <property type="protein sequence ID" value="MFC4516650.1"/>
    <property type="molecule type" value="Genomic_DNA"/>
</dbReference>
<proteinExistence type="predicted"/>
<feature type="region of interest" description="Disordered" evidence="1">
    <location>
        <begin position="25"/>
        <end position="52"/>
    </location>
</feature>
<accession>A0ABV9BSD7</accession>
<name>A0ABV9BSD7_9ACTN</name>
<evidence type="ECO:0000256" key="1">
    <source>
        <dbReference type="SAM" id="MobiDB-lite"/>
    </source>
</evidence>
<evidence type="ECO:0000313" key="2">
    <source>
        <dbReference type="EMBL" id="MFC4516650.1"/>
    </source>
</evidence>
<evidence type="ECO:0000313" key="3">
    <source>
        <dbReference type="Proteomes" id="UP001595990"/>
    </source>
</evidence>
<protein>
    <submittedName>
        <fullName evidence="2">Uncharacterized protein</fullName>
    </submittedName>
</protein>
<dbReference type="Proteomes" id="UP001595990">
    <property type="component" value="Unassembled WGS sequence"/>
</dbReference>
<sequence length="52" mass="5705">MTEHRVVSVAIESDAAVRVLLPWGRRPADPSRRHSAAGPEAPRRVRSLLGGY</sequence>
<gene>
    <name evidence="2" type="ORF">ACFPEN_27435</name>
</gene>
<comment type="caution">
    <text evidence="2">The sequence shown here is derived from an EMBL/GenBank/DDBJ whole genome shotgun (WGS) entry which is preliminary data.</text>
</comment>
<reference evidence="3" key="1">
    <citation type="journal article" date="2019" name="Int. J. Syst. Evol. Microbiol.">
        <title>The Global Catalogue of Microorganisms (GCM) 10K type strain sequencing project: providing services to taxonomists for standard genome sequencing and annotation.</title>
        <authorList>
            <consortium name="The Broad Institute Genomics Platform"/>
            <consortium name="The Broad Institute Genome Sequencing Center for Infectious Disease"/>
            <person name="Wu L."/>
            <person name="Ma J."/>
        </authorList>
    </citation>
    <scope>NUCLEOTIDE SEQUENCE [LARGE SCALE GENOMIC DNA]</scope>
    <source>
        <strain evidence="3">CECT 8064</strain>
    </source>
</reference>
<keyword evidence="3" id="KW-1185">Reference proteome</keyword>